<evidence type="ECO:0000256" key="1">
    <source>
        <dbReference type="ARBA" id="ARBA00004304"/>
    </source>
</evidence>
<evidence type="ECO:0000256" key="7">
    <source>
        <dbReference type="ARBA" id="ARBA00022781"/>
    </source>
</evidence>
<geneLocation type="mitochondrion" evidence="14"/>
<comment type="subcellular location">
    <subcellularLocation>
        <location evidence="1 12">Mitochondrion membrane</location>
        <topology evidence="1 12">Single-pass membrane protein</topology>
    </subcellularLocation>
</comment>
<evidence type="ECO:0000256" key="4">
    <source>
        <dbReference type="ARBA" id="ARBA00022448"/>
    </source>
</evidence>
<dbReference type="GO" id="GO:0031966">
    <property type="term" value="C:mitochondrial membrane"/>
    <property type="evidence" value="ECO:0007669"/>
    <property type="project" value="UniProtKB-SubCell"/>
</dbReference>
<keyword evidence="7 12" id="KW-0375">Hydrogen ion transport</keyword>
<organism evidence="14">
    <name type="scientific">Trichodectes canis</name>
    <dbReference type="NCBI Taxonomy" id="209909"/>
    <lineage>
        <taxon>Eukaryota</taxon>
        <taxon>Metazoa</taxon>
        <taxon>Ecdysozoa</taxon>
        <taxon>Arthropoda</taxon>
        <taxon>Hexapoda</taxon>
        <taxon>Insecta</taxon>
        <taxon>Pterygota</taxon>
        <taxon>Neoptera</taxon>
        <taxon>Paraneoptera</taxon>
        <taxon>Psocodea</taxon>
        <taxon>Troctomorpha</taxon>
        <taxon>Phthiraptera</taxon>
        <taxon>Trichodectera</taxon>
        <taxon>Trichodectidae</taxon>
        <taxon>Trichodectes</taxon>
    </lineage>
</organism>
<evidence type="ECO:0000256" key="2">
    <source>
        <dbReference type="ARBA" id="ARBA00008892"/>
    </source>
</evidence>
<keyword evidence="11 13" id="KW-0472">Membrane</keyword>
<keyword evidence="9 12" id="KW-0406">Ion transport</keyword>
<keyword evidence="6 12" id="KW-0812">Transmembrane</keyword>
<reference evidence="14" key="1">
    <citation type="journal article" date="2018" name="Syst. Biol.">
        <title>Mitochondrial Genome Fragmentation Unites the Parasitic Lice of Eutherian Mammals.</title>
        <authorList>
            <person name="Song F."/>
            <person name="Li H."/>
            <person name="Liu G.-H."/>
            <person name="Wang W."/>
            <person name="James P."/>
            <person name="Colwell D.D."/>
            <person name="Tran A."/>
            <person name="Gong S."/>
            <person name="Cai W."/>
            <person name="Shao R."/>
        </authorList>
    </citation>
    <scope>NUCLEOTIDE SEQUENCE</scope>
</reference>
<evidence type="ECO:0000256" key="3">
    <source>
        <dbReference type="ARBA" id="ARBA00011291"/>
    </source>
</evidence>
<evidence type="ECO:0000256" key="8">
    <source>
        <dbReference type="ARBA" id="ARBA00022989"/>
    </source>
</evidence>
<evidence type="ECO:0000256" key="12">
    <source>
        <dbReference type="RuleBase" id="RU003661"/>
    </source>
</evidence>
<sequence>MPQMHPFNWYLIYMLVIMLILIVLTGVHYSSTMNPSESDSSTLDKGNTVVNLNQSYLFL</sequence>
<evidence type="ECO:0000256" key="11">
    <source>
        <dbReference type="ARBA" id="ARBA00023136"/>
    </source>
</evidence>
<evidence type="ECO:0000256" key="10">
    <source>
        <dbReference type="ARBA" id="ARBA00023128"/>
    </source>
</evidence>
<dbReference type="AlphaFoldDB" id="A0A3G1TIG7"/>
<evidence type="ECO:0000256" key="6">
    <source>
        <dbReference type="ARBA" id="ARBA00022692"/>
    </source>
</evidence>
<evidence type="ECO:0000256" key="13">
    <source>
        <dbReference type="SAM" id="Phobius"/>
    </source>
</evidence>
<evidence type="ECO:0000256" key="9">
    <source>
        <dbReference type="ARBA" id="ARBA00023065"/>
    </source>
</evidence>
<keyword evidence="4 12" id="KW-0813">Transport</keyword>
<gene>
    <name evidence="14" type="primary">ATP8</name>
</gene>
<accession>A0A3G1TIG7</accession>
<keyword evidence="5 12" id="KW-0138">CF(0)</keyword>
<comment type="similarity">
    <text evidence="2 12">Belongs to the ATPase protein 8 family.</text>
</comment>
<dbReference type="GO" id="GO:0015986">
    <property type="term" value="P:proton motive force-driven ATP synthesis"/>
    <property type="evidence" value="ECO:0007669"/>
    <property type="project" value="InterPro"/>
</dbReference>
<dbReference type="GO" id="GO:0015078">
    <property type="term" value="F:proton transmembrane transporter activity"/>
    <property type="evidence" value="ECO:0007669"/>
    <property type="project" value="InterPro"/>
</dbReference>
<evidence type="ECO:0000256" key="5">
    <source>
        <dbReference type="ARBA" id="ARBA00022547"/>
    </source>
</evidence>
<feature type="transmembrane region" description="Helical" evidence="13">
    <location>
        <begin position="7"/>
        <end position="29"/>
    </location>
</feature>
<keyword evidence="10 12" id="KW-0496">Mitochondrion</keyword>
<dbReference type="EMBL" id="MH823541">
    <property type="protein sequence ID" value="AYC21399.1"/>
    <property type="molecule type" value="Genomic_DNA"/>
</dbReference>
<dbReference type="Pfam" id="PF00895">
    <property type="entry name" value="ATP-synt_8"/>
    <property type="match status" value="1"/>
</dbReference>
<keyword evidence="8 13" id="KW-1133">Transmembrane helix</keyword>
<comment type="subunit">
    <text evidence="3">F-type ATPases have 2 components, CF(1) - the catalytic core - and CF(0) - the membrane proton channel.</text>
</comment>
<dbReference type="InterPro" id="IPR001421">
    <property type="entry name" value="ATP8_metazoa"/>
</dbReference>
<name>A0A3G1TIG7_9NEOP</name>
<evidence type="ECO:0000313" key="14">
    <source>
        <dbReference type="EMBL" id="AYC21399.1"/>
    </source>
</evidence>
<proteinExistence type="inferred from homology"/>
<dbReference type="GO" id="GO:0045259">
    <property type="term" value="C:proton-transporting ATP synthase complex"/>
    <property type="evidence" value="ECO:0007669"/>
    <property type="project" value="UniProtKB-KW"/>
</dbReference>
<protein>
    <recommendedName>
        <fullName evidence="12">ATP synthase complex subunit 8</fullName>
    </recommendedName>
</protein>